<feature type="domain" description="Elp3/MiaA/NifB-like radical SAM core" evidence="5">
    <location>
        <begin position="112"/>
        <end position="342"/>
    </location>
</feature>
<dbReference type="InterPro" id="IPR005225">
    <property type="entry name" value="Small_GTP-bd"/>
</dbReference>
<keyword evidence="7" id="KW-1185">Reference proteome</keyword>
<dbReference type="SUPFAM" id="SSF102114">
    <property type="entry name" value="Radical SAM enzymes"/>
    <property type="match status" value="1"/>
</dbReference>
<dbReference type="InterPro" id="IPR007197">
    <property type="entry name" value="rSAM"/>
</dbReference>
<dbReference type="Gene3D" id="3.40.50.300">
    <property type="entry name" value="P-loop containing nucleotide triphosphate hydrolases"/>
    <property type="match status" value="1"/>
</dbReference>
<dbReference type="Proteomes" id="UP001244341">
    <property type="component" value="Chromosome 10b"/>
</dbReference>
<protein>
    <recommendedName>
        <fullName evidence="5">Elp3/MiaA/NifB-like radical SAM core domain-containing protein</fullName>
    </recommendedName>
</protein>
<keyword evidence="2" id="KW-0479">Metal-binding</keyword>
<dbReference type="SFLD" id="SFLDS00029">
    <property type="entry name" value="Radical_SAM"/>
    <property type="match status" value="1"/>
</dbReference>
<keyword evidence="1" id="KW-0949">S-adenosyl-L-methionine</keyword>
<dbReference type="Pfam" id="PF04055">
    <property type="entry name" value="Radical_SAM"/>
    <property type="match status" value="1"/>
</dbReference>
<dbReference type="CDD" id="cd01335">
    <property type="entry name" value="Radical_SAM"/>
    <property type="match status" value="1"/>
</dbReference>
<dbReference type="SFLD" id="SFLDG01082">
    <property type="entry name" value="B12-binding_domain_containing"/>
    <property type="match status" value="1"/>
</dbReference>
<dbReference type="InterPro" id="IPR006638">
    <property type="entry name" value="Elp3/MiaA/NifB-like_rSAM"/>
</dbReference>
<dbReference type="Pfam" id="PF01926">
    <property type="entry name" value="MMR_HSR1"/>
    <property type="match status" value="1"/>
</dbReference>
<name>A0ABY8UDI1_TETOB</name>
<organism evidence="6 7">
    <name type="scientific">Tetradesmus obliquus</name>
    <name type="common">Green alga</name>
    <name type="synonym">Acutodesmus obliquus</name>
    <dbReference type="NCBI Taxonomy" id="3088"/>
    <lineage>
        <taxon>Eukaryota</taxon>
        <taxon>Viridiplantae</taxon>
        <taxon>Chlorophyta</taxon>
        <taxon>core chlorophytes</taxon>
        <taxon>Chlorophyceae</taxon>
        <taxon>CS clade</taxon>
        <taxon>Sphaeropleales</taxon>
        <taxon>Scenedesmaceae</taxon>
        <taxon>Tetradesmus</taxon>
    </lineage>
</organism>
<dbReference type="Gene3D" id="3.20.20.70">
    <property type="entry name" value="Aldolase class I"/>
    <property type="match status" value="1"/>
</dbReference>
<evidence type="ECO:0000256" key="4">
    <source>
        <dbReference type="ARBA" id="ARBA00023014"/>
    </source>
</evidence>
<dbReference type="InterPro" id="IPR058240">
    <property type="entry name" value="rSAM_sf"/>
</dbReference>
<sequence length="750" mass="80527">MRGFSADTAAAGVAAGGAAEREDPASRVTKHLKDFAKLPWEVDMPADKAAAVLGSYLGVPNLEPAAVLDLDIDQITGILEETTNKGDSALEKALFSHADAVTQRFFGDAVYYRGIVEFSNVCVNDCGYCGIRKHMGGVKRYTIPIDEVVEVAKWAFENRMGTLMLQSGELPTPQRLAYLKELVARVHQETLELDMTQRGLDPKAPPPADAGELGLRVALSVGELPEEHYQELYDAGARRYLLRIESSNPELYAALHPDAMSWQRRVDCLNSLKKIGYMVGTGVMVGLPGQTLRDLAGDIRFFKEMNANMIGMGPYITEAGTPVADMWESMFGHVDKKAHMKAMFDLTTRMNSLARIVVGSANISATTALQAIEPNGREIALRRGCNVLMPILTPTKYREHYQLYEGKPCITDTAEECRKCLNARVSMIGKRLRQGAWGDPPNFLAPVAGVDVRALQQAQSAGVAGAGSAARSYHTSARSCSSAAAQPAAAAAAAAAADAALPPGPAKGSDVPRINIGVFGVMNAGKSTLMNAITRQETSIVDATPGTTADVKVSLMELHELGPVKLFDTAGIDEAGQLGEKKRRKTLSALKECDVSVVVVDVQRQQALLRGAGLQESLQESSSSEALQRHLQDSLKWEQGVLQDAGHYGVVPLLLLNLKGCRPGPDTQALVRAIQGVLDPSGGQLSLTLDLHDAAADVPGRVASFLQDGVTRSRKRPATRSLPDWALTPEASVFLNIPMDAETPSMRPTL</sequence>
<dbReference type="EMBL" id="CP126217">
    <property type="protein sequence ID" value="WIA18713.1"/>
    <property type="molecule type" value="Genomic_DNA"/>
</dbReference>
<keyword evidence="3" id="KW-0408">Iron</keyword>
<evidence type="ECO:0000256" key="2">
    <source>
        <dbReference type="ARBA" id="ARBA00022723"/>
    </source>
</evidence>
<dbReference type="SFLD" id="SFLDG01060">
    <property type="entry name" value="BATS_domain_containing"/>
    <property type="match status" value="1"/>
</dbReference>
<evidence type="ECO:0000256" key="3">
    <source>
        <dbReference type="ARBA" id="ARBA00023004"/>
    </source>
</evidence>
<dbReference type="PANTHER" id="PTHR43726:SF1">
    <property type="entry name" value="BIOTIN SYNTHASE"/>
    <property type="match status" value="1"/>
</dbReference>
<dbReference type="InterPro" id="IPR034422">
    <property type="entry name" value="HydE/PylB-like"/>
</dbReference>
<dbReference type="InterPro" id="IPR013785">
    <property type="entry name" value="Aldolase_TIM"/>
</dbReference>
<gene>
    <name evidence="6" type="ORF">OEZ85_003407</name>
</gene>
<dbReference type="InterPro" id="IPR006073">
    <property type="entry name" value="GTP-bd"/>
</dbReference>
<dbReference type="PRINTS" id="PR00326">
    <property type="entry name" value="GTP1OBG"/>
</dbReference>
<dbReference type="PANTHER" id="PTHR43726">
    <property type="entry name" value="3-METHYLORNITHINE SYNTHASE"/>
    <property type="match status" value="1"/>
</dbReference>
<evidence type="ECO:0000313" key="6">
    <source>
        <dbReference type="EMBL" id="WIA18713.1"/>
    </source>
</evidence>
<dbReference type="SMART" id="SM00729">
    <property type="entry name" value="Elp3"/>
    <property type="match status" value="1"/>
</dbReference>
<evidence type="ECO:0000256" key="1">
    <source>
        <dbReference type="ARBA" id="ARBA00022691"/>
    </source>
</evidence>
<dbReference type="SUPFAM" id="SSF52540">
    <property type="entry name" value="P-loop containing nucleoside triphosphate hydrolases"/>
    <property type="match status" value="1"/>
</dbReference>
<proteinExistence type="predicted"/>
<dbReference type="InterPro" id="IPR027417">
    <property type="entry name" value="P-loop_NTPase"/>
</dbReference>
<reference evidence="6 7" key="1">
    <citation type="submission" date="2023-05" db="EMBL/GenBank/DDBJ databases">
        <title>A 100% complete, gapless, phased diploid assembly of the Scenedesmus obliquus UTEX 3031 genome.</title>
        <authorList>
            <person name="Biondi T.C."/>
            <person name="Hanschen E.R."/>
            <person name="Kwon T."/>
            <person name="Eng W."/>
            <person name="Kruse C.P.S."/>
            <person name="Koehler S.I."/>
            <person name="Kunde Y."/>
            <person name="Gleasner C.D."/>
            <person name="You Mak K.T."/>
            <person name="Polle J."/>
            <person name="Hovde B.T."/>
            <person name="Starkenburg S.R."/>
        </authorList>
    </citation>
    <scope>NUCLEOTIDE SEQUENCE [LARGE SCALE GENOMIC DNA]</scope>
    <source>
        <strain evidence="6 7">DOE0152z</strain>
    </source>
</reference>
<dbReference type="SFLD" id="SFLDG01280">
    <property type="entry name" value="HydE/PylB-like"/>
    <property type="match status" value="1"/>
</dbReference>
<accession>A0ABY8UDI1</accession>
<evidence type="ECO:0000313" key="7">
    <source>
        <dbReference type="Proteomes" id="UP001244341"/>
    </source>
</evidence>
<evidence type="ECO:0000259" key="5">
    <source>
        <dbReference type="SMART" id="SM00729"/>
    </source>
</evidence>
<dbReference type="NCBIfam" id="TIGR00231">
    <property type="entry name" value="small_GTP"/>
    <property type="match status" value="1"/>
</dbReference>
<keyword evidence="4" id="KW-0411">Iron-sulfur</keyword>